<protein>
    <submittedName>
        <fullName evidence="11">AGAP008403-PA-like protein</fullName>
    </submittedName>
</protein>
<keyword evidence="6" id="KW-1015">Disulfide bond</keyword>
<evidence type="ECO:0000256" key="9">
    <source>
        <dbReference type="SAM" id="SignalP"/>
    </source>
</evidence>
<evidence type="ECO:0000313" key="11">
    <source>
        <dbReference type="EMBL" id="KFB35195.1"/>
    </source>
</evidence>
<keyword evidence="13" id="KW-1185">Reference proteome</keyword>
<dbReference type="EMBL" id="KE524276">
    <property type="protein sequence ID" value="KFB35195.1"/>
    <property type="molecule type" value="Genomic_DNA"/>
</dbReference>
<dbReference type="Proteomes" id="UP000030765">
    <property type="component" value="Unassembled WGS sequence"/>
</dbReference>
<evidence type="ECO:0000256" key="8">
    <source>
        <dbReference type="ARBA" id="ARBA00024195"/>
    </source>
</evidence>
<dbReference type="SMART" id="SM00020">
    <property type="entry name" value="Tryp_SPc"/>
    <property type="match status" value="1"/>
</dbReference>
<dbReference type="Pfam" id="PF00089">
    <property type="entry name" value="Trypsin"/>
    <property type="match status" value="1"/>
</dbReference>
<keyword evidence="4 9" id="KW-0732">Signal</keyword>
<gene>
    <name evidence="11" type="ORF">ZHAS_00001191</name>
</gene>
<reference evidence="12" key="2">
    <citation type="submission" date="2020-05" db="UniProtKB">
        <authorList>
            <consortium name="EnsemblMetazoa"/>
        </authorList>
    </citation>
    <scope>IDENTIFICATION</scope>
</reference>
<sequence>MVRLATLVGLLLVYIQLIADSDLRYSYLIPFDATAPAGAANAYWREFAHIGAVGWTQRDGTIQWGCGGSLIWENFVLTAAHCVFNSNNDPPTVVRFGDLNLYNDTDDEFAQQYRIEKIIRHPKHKFNAKYHDIALLKLEQNIILHDTVAPACLWGDDEVRFTTLESAGWGETGFGESQTPTLLKVTLQAVEKSDCNRHYSVYNLGLKQGLQDYQLCAGDAKMDTCRGDSGGPLEIKLLHNERITPFIVALTSFGSICGQSIPGVYTKVAPYIQWIRSVLEEHGEDAPDWKFKAYACALRYVKFRIFDPTTTDGKYDANGYFGYNRELAQITEFPYHHKPSTVMNRLGL</sequence>
<dbReference type="STRING" id="74873.A0A084VB51"/>
<evidence type="ECO:0000256" key="7">
    <source>
        <dbReference type="ARBA" id="ARBA00023180"/>
    </source>
</evidence>
<dbReference type="PROSITE" id="PS00134">
    <property type="entry name" value="TRYPSIN_HIS"/>
    <property type="match status" value="1"/>
</dbReference>
<dbReference type="InterPro" id="IPR018114">
    <property type="entry name" value="TRYPSIN_HIS"/>
</dbReference>
<dbReference type="InterPro" id="IPR001254">
    <property type="entry name" value="Trypsin_dom"/>
</dbReference>
<dbReference type="InterPro" id="IPR009003">
    <property type="entry name" value="Peptidase_S1_PA"/>
</dbReference>
<dbReference type="EnsemblMetazoa" id="ASIC001191-RA">
    <property type="protein sequence ID" value="ASIC001191-PA"/>
    <property type="gene ID" value="ASIC001191"/>
</dbReference>
<keyword evidence="2" id="KW-0964">Secreted</keyword>
<dbReference type="VEuPathDB" id="VectorBase:ASIS000741"/>
<evidence type="ECO:0000313" key="12">
    <source>
        <dbReference type="EnsemblMetazoa" id="ASIC001191-PA"/>
    </source>
</evidence>
<dbReference type="FunFam" id="2.40.10.10:FF:000028">
    <property type="entry name" value="Serine protease easter"/>
    <property type="match status" value="1"/>
</dbReference>
<evidence type="ECO:0000256" key="6">
    <source>
        <dbReference type="ARBA" id="ARBA00023157"/>
    </source>
</evidence>
<comment type="subcellular location">
    <subcellularLocation>
        <location evidence="1">Secreted</location>
    </subcellularLocation>
</comment>
<keyword evidence="7" id="KW-0325">Glycoprotein</keyword>
<feature type="chain" id="PRO_5001783296" evidence="9">
    <location>
        <begin position="21"/>
        <end position="348"/>
    </location>
</feature>
<dbReference type="GO" id="GO:0006508">
    <property type="term" value="P:proteolysis"/>
    <property type="evidence" value="ECO:0007669"/>
    <property type="project" value="InterPro"/>
</dbReference>
<keyword evidence="5" id="KW-0391">Immunity</keyword>
<comment type="similarity">
    <text evidence="8">Belongs to the peptidase S1 family. CLIP subfamily.</text>
</comment>
<feature type="domain" description="Peptidase S1" evidence="10">
    <location>
        <begin position="66"/>
        <end position="280"/>
    </location>
</feature>
<proteinExistence type="inferred from homology"/>
<evidence type="ECO:0000256" key="5">
    <source>
        <dbReference type="ARBA" id="ARBA00022859"/>
    </source>
</evidence>
<dbReference type="InterPro" id="IPR051333">
    <property type="entry name" value="CLIP_Serine_Protease"/>
</dbReference>
<dbReference type="InterPro" id="IPR043504">
    <property type="entry name" value="Peptidase_S1_PA_chymotrypsin"/>
</dbReference>
<dbReference type="PANTHER" id="PTHR24260:SF147">
    <property type="entry name" value="EG:BACR7A4.3 PROTEIN-RELATED"/>
    <property type="match status" value="1"/>
</dbReference>
<dbReference type="GO" id="GO:0005576">
    <property type="term" value="C:extracellular region"/>
    <property type="evidence" value="ECO:0007669"/>
    <property type="project" value="UniProtKB-SubCell"/>
</dbReference>
<dbReference type="GO" id="GO:0045087">
    <property type="term" value="P:innate immune response"/>
    <property type="evidence" value="ECO:0007669"/>
    <property type="project" value="UniProtKB-KW"/>
</dbReference>
<feature type="signal peptide" evidence="9">
    <location>
        <begin position="1"/>
        <end position="20"/>
    </location>
</feature>
<dbReference type="OrthoDB" id="6380398at2759"/>
<evidence type="ECO:0000256" key="2">
    <source>
        <dbReference type="ARBA" id="ARBA00022525"/>
    </source>
</evidence>
<dbReference type="GO" id="GO:0004252">
    <property type="term" value="F:serine-type endopeptidase activity"/>
    <property type="evidence" value="ECO:0007669"/>
    <property type="project" value="InterPro"/>
</dbReference>
<dbReference type="SUPFAM" id="SSF50494">
    <property type="entry name" value="Trypsin-like serine proteases"/>
    <property type="match status" value="1"/>
</dbReference>
<evidence type="ECO:0000256" key="3">
    <source>
        <dbReference type="ARBA" id="ARBA00022588"/>
    </source>
</evidence>
<dbReference type="EMBL" id="ATLV01005281">
    <property type="status" value="NOT_ANNOTATED_CDS"/>
    <property type="molecule type" value="Genomic_DNA"/>
</dbReference>
<dbReference type="Gene3D" id="2.40.10.10">
    <property type="entry name" value="Trypsin-like serine proteases"/>
    <property type="match status" value="1"/>
</dbReference>
<evidence type="ECO:0000259" key="10">
    <source>
        <dbReference type="PROSITE" id="PS50240"/>
    </source>
</evidence>
<reference evidence="11 13" key="1">
    <citation type="journal article" date="2014" name="BMC Genomics">
        <title>Genome sequence of Anopheles sinensis provides insight into genetics basis of mosquito competence for malaria parasites.</title>
        <authorList>
            <person name="Zhou D."/>
            <person name="Zhang D."/>
            <person name="Ding G."/>
            <person name="Shi L."/>
            <person name="Hou Q."/>
            <person name="Ye Y."/>
            <person name="Xu Y."/>
            <person name="Zhou H."/>
            <person name="Xiong C."/>
            <person name="Li S."/>
            <person name="Yu J."/>
            <person name="Hong S."/>
            <person name="Yu X."/>
            <person name="Zou P."/>
            <person name="Chen C."/>
            <person name="Chang X."/>
            <person name="Wang W."/>
            <person name="Lv Y."/>
            <person name="Sun Y."/>
            <person name="Ma L."/>
            <person name="Shen B."/>
            <person name="Zhu C."/>
        </authorList>
    </citation>
    <scope>NUCLEOTIDE SEQUENCE [LARGE SCALE GENOMIC DNA]</scope>
</reference>
<name>A0A084VB51_ANOSI</name>
<dbReference type="InterPro" id="IPR001314">
    <property type="entry name" value="Peptidase_S1A"/>
</dbReference>
<dbReference type="CDD" id="cd00190">
    <property type="entry name" value="Tryp_SPc"/>
    <property type="match status" value="1"/>
</dbReference>
<dbReference type="PROSITE" id="PS50240">
    <property type="entry name" value="TRYPSIN_DOM"/>
    <property type="match status" value="1"/>
</dbReference>
<dbReference type="PANTHER" id="PTHR24260">
    <property type="match status" value="1"/>
</dbReference>
<dbReference type="OMA" id="ANAYWRE"/>
<accession>A0A084VB51</accession>
<keyword evidence="3" id="KW-0399">Innate immunity</keyword>
<dbReference type="VEuPathDB" id="VectorBase:ASIC001191"/>
<evidence type="ECO:0000256" key="4">
    <source>
        <dbReference type="ARBA" id="ARBA00022729"/>
    </source>
</evidence>
<organism evidence="11">
    <name type="scientific">Anopheles sinensis</name>
    <name type="common">Mosquito</name>
    <dbReference type="NCBI Taxonomy" id="74873"/>
    <lineage>
        <taxon>Eukaryota</taxon>
        <taxon>Metazoa</taxon>
        <taxon>Ecdysozoa</taxon>
        <taxon>Arthropoda</taxon>
        <taxon>Hexapoda</taxon>
        <taxon>Insecta</taxon>
        <taxon>Pterygota</taxon>
        <taxon>Neoptera</taxon>
        <taxon>Endopterygota</taxon>
        <taxon>Diptera</taxon>
        <taxon>Nematocera</taxon>
        <taxon>Culicoidea</taxon>
        <taxon>Culicidae</taxon>
        <taxon>Anophelinae</taxon>
        <taxon>Anopheles</taxon>
    </lineage>
</organism>
<evidence type="ECO:0000313" key="13">
    <source>
        <dbReference type="Proteomes" id="UP000030765"/>
    </source>
</evidence>
<dbReference type="PRINTS" id="PR00722">
    <property type="entry name" value="CHYMOTRYPSIN"/>
</dbReference>
<evidence type="ECO:0000256" key="1">
    <source>
        <dbReference type="ARBA" id="ARBA00004613"/>
    </source>
</evidence>
<dbReference type="AlphaFoldDB" id="A0A084VB51"/>